<dbReference type="InterPro" id="IPR011852">
    <property type="entry name" value="TRAP_TAXI"/>
</dbReference>
<dbReference type="EMBL" id="FOEG01000016">
    <property type="protein sequence ID" value="SEP19261.1"/>
    <property type="molecule type" value="Genomic_DNA"/>
</dbReference>
<keyword evidence="1" id="KW-0175">Coiled coil</keyword>
<organism evidence="3 4">
    <name type="scientific">Aquisalimonas asiatica</name>
    <dbReference type="NCBI Taxonomy" id="406100"/>
    <lineage>
        <taxon>Bacteria</taxon>
        <taxon>Pseudomonadati</taxon>
        <taxon>Pseudomonadota</taxon>
        <taxon>Gammaproteobacteria</taxon>
        <taxon>Chromatiales</taxon>
        <taxon>Ectothiorhodospiraceae</taxon>
        <taxon>Aquisalimonas</taxon>
    </lineage>
</organism>
<reference evidence="3 4" key="1">
    <citation type="submission" date="2016-10" db="EMBL/GenBank/DDBJ databases">
        <authorList>
            <person name="de Groot N.N."/>
        </authorList>
    </citation>
    <scope>NUCLEOTIDE SEQUENCE [LARGE SCALE GENOMIC DNA]</scope>
    <source>
        <strain evidence="3 4">CGMCC 1.6291</strain>
    </source>
</reference>
<protein>
    <recommendedName>
        <fullName evidence="5">TRAP transporter solute receptor, TAXI family</fullName>
    </recommendedName>
</protein>
<dbReference type="SUPFAM" id="SSF53850">
    <property type="entry name" value="Periplasmic binding protein-like II"/>
    <property type="match status" value="1"/>
</dbReference>
<feature type="chain" id="PRO_5011669087" description="TRAP transporter solute receptor, TAXI family" evidence="2">
    <location>
        <begin position="30"/>
        <end position="345"/>
    </location>
</feature>
<dbReference type="Pfam" id="PF16868">
    <property type="entry name" value="NMT1_3"/>
    <property type="match status" value="1"/>
</dbReference>
<evidence type="ECO:0000313" key="3">
    <source>
        <dbReference type="EMBL" id="SEP19261.1"/>
    </source>
</evidence>
<evidence type="ECO:0008006" key="5">
    <source>
        <dbReference type="Google" id="ProtNLM"/>
    </source>
</evidence>
<evidence type="ECO:0000256" key="1">
    <source>
        <dbReference type="SAM" id="Coils"/>
    </source>
</evidence>
<accession>A0A1H8VV43</accession>
<dbReference type="AlphaFoldDB" id="A0A1H8VV43"/>
<dbReference type="Gene3D" id="3.40.190.10">
    <property type="entry name" value="Periplasmic binding protein-like II"/>
    <property type="match status" value="2"/>
</dbReference>
<dbReference type="RefSeq" id="WP_091646528.1">
    <property type="nucleotide sequence ID" value="NZ_FOEG01000016.1"/>
</dbReference>
<gene>
    <name evidence="3" type="ORF">SAMN04488052_11627</name>
</gene>
<keyword evidence="2" id="KW-0732">Signal</keyword>
<sequence length="345" mass="37491">MAKRSSFVTPVALGAAALLTSLATAPVHADRDLAWATSATGSGGHAVKVDLMALLNREWEGYSITVLPTAGAIATVRGYALGEFDGYYGADVAFQELADDSGRFEGFRSAMEREPVQSFWAYTMEVGLAVSADDQEAFDGWGDLSGKPVFTGPAPWDVRAQLERAMAAANVTHEYTEIDIDIAGSSLNEGTIRGFNAYTTGESSLAPWVNEAMLSSRATILNPSEDERRMIEEAGMEVVAIDPDVYDSDVNVDTAYAVPFFYGFHLGPDVPEEDLYEMLTIIDEHSEELREANASFAQVDDDMVDLQRRGVAASGGSVPVHPGLARFLKDNDAWDDAWDDWIYED</sequence>
<feature type="coiled-coil region" evidence="1">
    <location>
        <begin position="282"/>
        <end position="309"/>
    </location>
</feature>
<evidence type="ECO:0000313" key="4">
    <source>
        <dbReference type="Proteomes" id="UP000199657"/>
    </source>
</evidence>
<feature type="signal peptide" evidence="2">
    <location>
        <begin position="1"/>
        <end position="29"/>
    </location>
</feature>
<evidence type="ECO:0000256" key="2">
    <source>
        <dbReference type="SAM" id="SignalP"/>
    </source>
</evidence>
<dbReference type="OrthoDB" id="9776669at2"/>
<name>A0A1H8VV43_9GAMM</name>
<dbReference type="STRING" id="406100.SAMN04488052_11627"/>
<dbReference type="Proteomes" id="UP000199657">
    <property type="component" value="Unassembled WGS sequence"/>
</dbReference>
<proteinExistence type="predicted"/>
<keyword evidence="4" id="KW-1185">Reference proteome</keyword>